<evidence type="ECO:0000256" key="9">
    <source>
        <dbReference type="ARBA" id="ARBA00023295"/>
    </source>
</evidence>
<evidence type="ECO:0000313" key="16">
    <source>
        <dbReference type="Proteomes" id="UP000785200"/>
    </source>
</evidence>
<dbReference type="GO" id="GO:0045493">
    <property type="term" value="P:xylan catabolic process"/>
    <property type="evidence" value="ECO:0007669"/>
    <property type="project" value="UniProtKB-KW"/>
</dbReference>
<evidence type="ECO:0000256" key="1">
    <source>
        <dbReference type="ARBA" id="ARBA00000681"/>
    </source>
</evidence>
<dbReference type="InterPro" id="IPR031158">
    <property type="entry name" value="GH10_AS"/>
</dbReference>
<proteinExistence type="inferred from homology"/>
<dbReference type="Pfam" id="PF00331">
    <property type="entry name" value="Glyco_hydro_10"/>
    <property type="match status" value="1"/>
</dbReference>
<evidence type="ECO:0000256" key="13">
    <source>
        <dbReference type="SAM" id="SignalP"/>
    </source>
</evidence>
<dbReference type="EMBL" id="VNKQ01000017">
    <property type="protein sequence ID" value="KAG0645938.1"/>
    <property type="molecule type" value="Genomic_DNA"/>
</dbReference>
<gene>
    <name evidence="15" type="ORF">D0Z07_8032</name>
</gene>
<reference evidence="15" key="1">
    <citation type="submission" date="2019-07" db="EMBL/GenBank/DDBJ databases">
        <title>Hyphodiscus hymeniophilus genome sequencing and assembly.</title>
        <authorList>
            <person name="Kramer G."/>
            <person name="Nodwell J."/>
        </authorList>
    </citation>
    <scope>NUCLEOTIDE SEQUENCE</scope>
    <source>
        <strain evidence="15">ATCC 34498</strain>
    </source>
</reference>
<evidence type="ECO:0000256" key="11">
    <source>
        <dbReference type="PROSITE-ProRule" id="PRU10061"/>
    </source>
</evidence>
<evidence type="ECO:0000259" key="14">
    <source>
        <dbReference type="PROSITE" id="PS51760"/>
    </source>
</evidence>
<evidence type="ECO:0000256" key="12">
    <source>
        <dbReference type="RuleBase" id="RU361174"/>
    </source>
</evidence>
<dbReference type="InterPro" id="IPR001000">
    <property type="entry name" value="GH10_dom"/>
</dbReference>
<dbReference type="SMART" id="SM00633">
    <property type="entry name" value="Glyco_10"/>
    <property type="match status" value="1"/>
</dbReference>
<comment type="caution">
    <text evidence="15">The sequence shown here is derived from an EMBL/GenBank/DDBJ whole genome shotgun (WGS) entry which is preliminary data.</text>
</comment>
<sequence length="367" mass="40785">MYSYTATAVAALALLQPAIASPWGGKNHPPPPPPPQVGPPYLNQLAQQHGKLWLGTAADIPGTNESTDAGYMEIVTNEKIFGQLTPANMMKFQYTEPEQNVFNYSGGDYILDLAERDHQRVRCHNLVWVDELSPFVTNTNWTAAQLTAIMKTHILNVVTHWSDRCYSWDVVNEALNGDGTFSSSVWYDTIGPEYFYQAYEFATEAVRRTGKDIKLYYNDYGLENPGTKTTAAYNLVKELQKRKSRIDGVGLESHFEVGATPSLADQNAAKKGFLALGINVAVTELDVRFTAEPYYTPAGLAQQAQDYYTSVQSCMTVWDFDDKYSWVPSTFPGQGAADIYNATLQRKPAYYAIAEAIEGKPCTVCKV</sequence>
<dbReference type="Proteomes" id="UP000785200">
    <property type="component" value="Unassembled WGS sequence"/>
</dbReference>
<dbReference type="Gene3D" id="3.20.20.80">
    <property type="entry name" value="Glycosidases"/>
    <property type="match status" value="1"/>
</dbReference>
<comment type="catalytic activity">
    <reaction evidence="1 12">
        <text>Endohydrolysis of (1-&gt;4)-beta-D-xylosidic linkages in xylans.</text>
        <dbReference type="EC" id="3.2.1.8"/>
    </reaction>
</comment>
<evidence type="ECO:0000256" key="4">
    <source>
        <dbReference type="ARBA" id="ARBA00007495"/>
    </source>
</evidence>
<dbReference type="PANTHER" id="PTHR31490">
    <property type="entry name" value="GLYCOSYL HYDROLASE"/>
    <property type="match status" value="1"/>
</dbReference>
<dbReference type="OrthoDB" id="3055998at2759"/>
<dbReference type="PROSITE" id="PS51760">
    <property type="entry name" value="GH10_2"/>
    <property type="match status" value="1"/>
</dbReference>
<dbReference type="PROSITE" id="PS00591">
    <property type="entry name" value="GH10_1"/>
    <property type="match status" value="1"/>
</dbReference>
<dbReference type="SUPFAM" id="SSF51445">
    <property type="entry name" value="(Trans)glycosidases"/>
    <property type="match status" value="1"/>
</dbReference>
<evidence type="ECO:0000256" key="5">
    <source>
        <dbReference type="ARBA" id="ARBA00022525"/>
    </source>
</evidence>
<keyword evidence="7 12" id="KW-0378">Hydrolase</keyword>
<feature type="active site" description="Nucleophile" evidence="11">
    <location>
        <position position="284"/>
    </location>
</feature>
<dbReference type="InterPro" id="IPR017853">
    <property type="entry name" value="GH"/>
</dbReference>
<dbReference type="PRINTS" id="PR00134">
    <property type="entry name" value="GLHYDRLASE10"/>
</dbReference>
<name>A0A9P6SLI9_9HELO</name>
<keyword evidence="6" id="KW-0858">Xylan degradation</keyword>
<dbReference type="AlphaFoldDB" id="A0A9P6SLI9"/>
<feature type="domain" description="GH10" evidence="14">
    <location>
        <begin position="57"/>
        <end position="356"/>
    </location>
</feature>
<keyword evidence="9 12" id="KW-0326">Glycosidase</keyword>
<evidence type="ECO:0000256" key="10">
    <source>
        <dbReference type="ARBA" id="ARBA00023326"/>
    </source>
</evidence>
<keyword evidence="8 12" id="KW-0119">Carbohydrate metabolism</keyword>
<protein>
    <recommendedName>
        <fullName evidence="12">Beta-xylanase</fullName>
        <ecNumber evidence="12">3.2.1.8</ecNumber>
    </recommendedName>
</protein>
<accession>A0A9P6SLI9</accession>
<keyword evidence="10 12" id="KW-0624">Polysaccharide degradation</keyword>
<evidence type="ECO:0000256" key="8">
    <source>
        <dbReference type="ARBA" id="ARBA00023277"/>
    </source>
</evidence>
<evidence type="ECO:0000256" key="7">
    <source>
        <dbReference type="ARBA" id="ARBA00022801"/>
    </source>
</evidence>
<keyword evidence="13" id="KW-0732">Signal</keyword>
<dbReference type="InterPro" id="IPR044846">
    <property type="entry name" value="GH10"/>
</dbReference>
<dbReference type="GO" id="GO:0005576">
    <property type="term" value="C:extracellular region"/>
    <property type="evidence" value="ECO:0007669"/>
    <property type="project" value="UniProtKB-SubCell"/>
</dbReference>
<evidence type="ECO:0000313" key="15">
    <source>
        <dbReference type="EMBL" id="KAG0645938.1"/>
    </source>
</evidence>
<dbReference type="GO" id="GO:0031176">
    <property type="term" value="F:endo-1,4-beta-xylanase activity"/>
    <property type="evidence" value="ECO:0007669"/>
    <property type="project" value="UniProtKB-EC"/>
</dbReference>
<feature type="signal peptide" evidence="13">
    <location>
        <begin position="1"/>
        <end position="20"/>
    </location>
</feature>
<comment type="subcellular location">
    <subcellularLocation>
        <location evidence="2">Secreted</location>
    </subcellularLocation>
</comment>
<keyword evidence="16" id="KW-1185">Reference proteome</keyword>
<evidence type="ECO:0000256" key="2">
    <source>
        <dbReference type="ARBA" id="ARBA00004613"/>
    </source>
</evidence>
<organism evidence="15 16">
    <name type="scientific">Hyphodiscus hymeniophilus</name>
    <dbReference type="NCBI Taxonomy" id="353542"/>
    <lineage>
        <taxon>Eukaryota</taxon>
        <taxon>Fungi</taxon>
        <taxon>Dikarya</taxon>
        <taxon>Ascomycota</taxon>
        <taxon>Pezizomycotina</taxon>
        <taxon>Leotiomycetes</taxon>
        <taxon>Helotiales</taxon>
        <taxon>Hyphodiscaceae</taxon>
        <taxon>Hyphodiscus</taxon>
    </lineage>
</organism>
<dbReference type="EC" id="3.2.1.8" evidence="12"/>
<comment type="pathway">
    <text evidence="3">Glycan degradation; xylan degradation.</text>
</comment>
<comment type="similarity">
    <text evidence="4 12">Belongs to the glycosyl hydrolase 10 (cellulase F) family.</text>
</comment>
<dbReference type="PANTHER" id="PTHR31490:SF35">
    <property type="entry name" value="ENDO-1,4-BETA-XYLANASE"/>
    <property type="match status" value="1"/>
</dbReference>
<evidence type="ECO:0000256" key="3">
    <source>
        <dbReference type="ARBA" id="ARBA00004851"/>
    </source>
</evidence>
<keyword evidence="5" id="KW-0964">Secreted</keyword>
<evidence type="ECO:0000256" key="6">
    <source>
        <dbReference type="ARBA" id="ARBA00022651"/>
    </source>
</evidence>
<feature type="chain" id="PRO_5040432434" description="Beta-xylanase" evidence="13">
    <location>
        <begin position="21"/>
        <end position="367"/>
    </location>
</feature>